<proteinExistence type="predicted"/>
<gene>
    <name evidence="3" type="ORF">AGRI_00740</name>
</gene>
<dbReference type="eggNOG" id="COG0438">
    <property type="taxonomic scope" value="Bacteria"/>
</dbReference>
<dbReference type="Pfam" id="PF13439">
    <property type="entry name" value="Glyco_transf_4"/>
    <property type="match status" value="1"/>
</dbReference>
<dbReference type="AlphaFoldDB" id="I8UED9"/>
<dbReference type="RefSeq" id="WP_008983127.1">
    <property type="nucleotide sequence ID" value="NZ_AKKU01000001.1"/>
</dbReference>
<reference evidence="3 4" key="1">
    <citation type="journal article" date="2012" name="J. Bacteriol.">
        <title>Genome Sequence of Pectin-Degrading Alishewanella agri, Isolated from Landfill Soil.</title>
        <authorList>
            <person name="Kim J."/>
            <person name="Jung J."/>
            <person name="Sung J.S."/>
            <person name="Chun J."/>
            <person name="Park W."/>
        </authorList>
    </citation>
    <scope>NUCLEOTIDE SEQUENCE [LARGE SCALE GENOMIC DNA]</scope>
    <source>
        <strain evidence="3 4">BL06</strain>
    </source>
</reference>
<keyword evidence="4" id="KW-1185">Reference proteome</keyword>
<dbReference type="PANTHER" id="PTHR45947">
    <property type="entry name" value="SULFOQUINOVOSYL TRANSFERASE SQD2"/>
    <property type="match status" value="1"/>
</dbReference>
<dbReference type="Gene3D" id="3.40.50.2000">
    <property type="entry name" value="Glycogen Phosphorylase B"/>
    <property type="match status" value="2"/>
</dbReference>
<keyword evidence="3" id="KW-0808">Transferase</keyword>
<evidence type="ECO:0000313" key="4">
    <source>
        <dbReference type="Proteomes" id="UP000035062"/>
    </source>
</evidence>
<feature type="domain" description="Glycosyltransferase subfamily 4-like N-terminal" evidence="2">
    <location>
        <begin position="14"/>
        <end position="173"/>
    </location>
</feature>
<organism evidence="3 4">
    <name type="scientific">Alishewanella agri BL06</name>
    <dbReference type="NCBI Taxonomy" id="1195246"/>
    <lineage>
        <taxon>Bacteria</taxon>
        <taxon>Pseudomonadati</taxon>
        <taxon>Pseudomonadota</taxon>
        <taxon>Gammaproteobacteria</taxon>
        <taxon>Alteromonadales</taxon>
        <taxon>Alteromonadaceae</taxon>
        <taxon>Alishewanella</taxon>
    </lineage>
</organism>
<dbReference type="InterPro" id="IPR001296">
    <property type="entry name" value="Glyco_trans_1"/>
</dbReference>
<dbReference type="InterPro" id="IPR028098">
    <property type="entry name" value="Glyco_trans_4-like_N"/>
</dbReference>
<accession>I8UED9</accession>
<evidence type="ECO:0000313" key="3">
    <source>
        <dbReference type="EMBL" id="EIW90353.1"/>
    </source>
</evidence>
<comment type="caution">
    <text evidence="3">The sequence shown here is derived from an EMBL/GenBank/DDBJ whole genome shotgun (WGS) entry which is preliminary data.</text>
</comment>
<evidence type="ECO:0000259" key="1">
    <source>
        <dbReference type="Pfam" id="PF00534"/>
    </source>
</evidence>
<dbReference type="Pfam" id="PF00534">
    <property type="entry name" value="Glycos_transf_1"/>
    <property type="match status" value="1"/>
</dbReference>
<protein>
    <submittedName>
        <fullName evidence="3">Group 1 glycosyl transferase</fullName>
    </submittedName>
</protein>
<dbReference type="GO" id="GO:0016757">
    <property type="term" value="F:glycosyltransferase activity"/>
    <property type="evidence" value="ECO:0007669"/>
    <property type="project" value="InterPro"/>
</dbReference>
<evidence type="ECO:0000259" key="2">
    <source>
        <dbReference type="Pfam" id="PF13439"/>
    </source>
</evidence>
<dbReference type="InterPro" id="IPR050194">
    <property type="entry name" value="Glycosyltransferase_grp1"/>
</dbReference>
<dbReference type="PANTHER" id="PTHR45947:SF14">
    <property type="entry name" value="SLL1723 PROTEIN"/>
    <property type="match status" value="1"/>
</dbReference>
<dbReference type="EMBL" id="AKKU01000001">
    <property type="protein sequence ID" value="EIW90353.1"/>
    <property type="molecule type" value="Genomic_DNA"/>
</dbReference>
<sequence length="380" mass="41802">MRVLQFITPSGFYGAERWVLALANNLPSADMVCDLAVTEEGPAQDLSVARLYPHSAGLVHYVSMKGRFDFGAVTKLVEIIKSRNIDIIHTHGYKSDILGLLAARKAGIKIVSTPHGFSNNVGWKLRLFIRLGLFALKFFDKVAPLSEQLVFDLKRYGIKDKQLHFIENGVDLTELAPYRKTIPAKDFSAGSGLHLGYIGQLIPRKGLADLLQAFNLLWQRFPDSKLTLIGEGSQRSELEALAKTLPAASAISFLGFRGDRIVLLKDFDAFALTSSLEGIPRCLMEAMAVGVPVVAYDIPGVDQLITHESTGLLAPLGDWQQLANHLIRLAAEPELANKISLAARQLVDQRFSAARMAAEYQQLFLELLQSPKAAATLEHD</sequence>
<dbReference type="Proteomes" id="UP000035062">
    <property type="component" value="Unassembled WGS sequence"/>
</dbReference>
<feature type="domain" description="Glycosyl transferase family 1" evidence="1">
    <location>
        <begin position="194"/>
        <end position="345"/>
    </location>
</feature>
<dbReference type="PATRIC" id="fig|1195246.3.peg.150"/>
<dbReference type="SUPFAM" id="SSF53756">
    <property type="entry name" value="UDP-Glycosyltransferase/glycogen phosphorylase"/>
    <property type="match status" value="1"/>
</dbReference>
<dbReference type="STRING" id="1195246.AGRI_00740"/>
<name>I8UED9_9ALTE</name>